<dbReference type="EMBL" id="CH476608">
    <property type="protein sequence ID" value="EAU29906.1"/>
    <property type="molecule type" value="Genomic_DNA"/>
</dbReference>
<dbReference type="eggNOG" id="ENOG502SZ9U">
    <property type="taxonomic scope" value="Eukaryota"/>
</dbReference>
<evidence type="ECO:0000256" key="2">
    <source>
        <dbReference type="SAM" id="SignalP"/>
    </source>
</evidence>
<dbReference type="GeneID" id="4354402"/>
<name>Q0C9B9_ASPTN</name>
<sequence length="283" mass="30746">MPIKSTLTRAVALMLLASGLASAASFDKYTEAIPEGLVVCDTREQLGNAVPADYQGNTALFNEDGGYFVKDVNTGARLAVATDDLVESIDSQLAEMDTLDSTGKLKSPSPQPQTSPNKRDGNLGEAANACKHWKCQTDSICKTYNDCHHPPRLAMPRSIAYCRNWNFLPDVFPTHKAGWTTQAFMGLLGLALTCWPSLLWLSIASTPDPTVLSPARVADLHSLVKSCMRFMELGLGCSANHWWLTHPDPTGLSTSSLRSSEAPSNPDAVHNRPHSMTMRIPYG</sequence>
<organism evidence="3 4">
    <name type="scientific">Aspergillus terreus (strain NIH 2624 / FGSC A1156)</name>
    <dbReference type="NCBI Taxonomy" id="341663"/>
    <lineage>
        <taxon>Eukaryota</taxon>
        <taxon>Fungi</taxon>
        <taxon>Dikarya</taxon>
        <taxon>Ascomycota</taxon>
        <taxon>Pezizomycotina</taxon>
        <taxon>Eurotiomycetes</taxon>
        <taxon>Eurotiomycetidae</taxon>
        <taxon>Eurotiales</taxon>
        <taxon>Aspergillaceae</taxon>
        <taxon>Aspergillus</taxon>
        <taxon>Aspergillus subgen. Circumdati</taxon>
    </lineage>
</organism>
<accession>Q0C9B9</accession>
<gene>
    <name evidence="3" type="ORF">ATEG_09715</name>
</gene>
<evidence type="ECO:0000256" key="1">
    <source>
        <dbReference type="SAM" id="MobiDB-lite"/>
    </source>
</evidence>
<dbReference type="HOGENOM" id="CLU_983471_0_0_1"/>
<evidence type="ECO:0000313" key="4">
    <source>
        <dbReference type="Proteomes" id="UP000007963"/>
    </source>
</evidence>
<keyword evidence="2" id="KW-0732">Signal</keyword>
<dbReference type="OrthoDB" id="4435242at2759"/>
<proteinExistence type="predicted"/>
<evidence type="ECO:0000313" key="3">
    <source>
        <dbReference type="EMBL" id="EAU29906.1"/>
    </source>
</evidence>
<protein>
    <submittedName>
        <fullName evidence="3">Uncharacterized protein</fullName>
    </submittedName>
</protein>
<dbReference type="VEuPathDB" id="FungiDB:ATEG_09715"/>
<feature type="signal peptide" evidence="2">
    <location>
        <begin position="1"/>
        <end position="23"/>
    </location>
</feature>
<feature type="region of interest" description="Disordered" evidence="1">
    <location>
        <begin position="100"/>
        <end position="123"/>
    </location>
</feature>
<feature type="chain" id="PRO_5004170076" evidence="2">
    <location>
        <begin position="24"/>
        <end position="283"/>
    </location>
</feature>
<dbReference type="RefSeq" id="XP_001218337.1">
    <property type="nucleotide sequence ID" value="XM_001218336.1"/>
</dbReference>
<feature type="region of interest" description="Disordered" evidence="1">
    <location>
        <begin position="254"/>
        <end position="283"/>
    </location>
</feature>
<reference evidence="4" key="1">
    <citation type="submission" date="2005-09" db="EMBL/GenBank/DDBJ databases">
        <title>Annotation of the Aspergillus terreus NIH2624 genome.</title>
        <authorList>
            <person name="Birren B.W."/>
            <person name="Lander E.S."/>
            <person name="Galagan J.E."/>
            <person name="Nusbaum C."/>
            <person name="Devon K."/>
            <person name="Henn M."/>
            <person name="Ma L.-J."/>
            <person name="Jaffe D.B."/>
            <person name="Butler J."/>
            <person name="Alvarez P."/>
            <person name="Gnerre S."/>
            <person name="Grabherr M."/>
            <person name="Kleber M."/>
            <person name="Mauceli E.W."/>
            <person name="Brockman W."/>
            <person name="Rounsley S."/>
            <person name="Young S.K."/>
            <person name="LaButti K."/>
            <person name="Pushparaj V."/>
            <person name="DeCaprio D."/>
            <person name="Crawford M."/>
            <person name="Koehrsen M."/>
            <person name="Engels R."/>
            <person name="Montgomery P."/>
            <person name="Pearson M."/>
            <person name="Howarth C."/>
            <person name="Larson L."/>
            <person name="Luoma S."/>
            <person name="White J."/>
            <person name="Alvarado L."/>
            <person name="Kodira C.D."/>
            <person name="Zeng Q."/>
            <person name="Oleary S."/>
            <person name="Yandava C."/>
            <person name="Denning D.W."/>
            <person name="Nierman W.C."/>
            <person name="Milne T."/>
            <person name="Madden K."/>
        </authorList>
    </citation>
    <scope>NUCLEOTIDE SEQUENCE [LARGE SCALE GENOMIC DNA]</scope>
    <source>
        <strain evidence="4">NIH 2624 / FGSC A1156</strain>
    </source>
</reference>
<dbReference type="Proteomes" id="UP000007963">
    <property type="component" value="Unassembled WGS sequence"/>
</dbReference>
<dbReference type="AlphaFoldDB" id="Q0C9B9"/>
<feature type="compositionally biased region" description="Polar residues" evidence="1">
    <location>
        <begin position="254"/>
        <end position="263"/>
    </location>
</feature>